<dbReference type="PRINTS" id="PR01438">
    <property type="entry name" value="UNVRSLSTRESS"/>
</dbReference>
<dbReference type="SUPFAM" id="SSF52402">
    <property type="entry name" value="Adenine nucleotide alpha hydrolases-like"/>
    <property type="match status" value="1"/>
</dbReference>
<dbReference type="OrthoDB" id="9792500at2"/>
<keyword evidence="4" id="KW-1185">Reference proteome</keyword>
<evidence type="ECO:0000256" key="1">
    <source>
        <dbReference type="ARBA" id="ARBA00008791"/>
    </source>
</evidence>
<dbReference type="Gene3D" id="3.40.50.620">
    <property type="entry name" value="HUPs"/>
    <property type="match status" value="1"/>
</dbReference>
<dbReference type="CDD" id="cd00293">
    <property type="entry name" value="USP-like"/>
    <property type="match status" value="1"/>
</dbReference>
<dbReference type="Pfam" id="PF00582">
    <property type="entry name" value="Usp"/>
    <property type="match status" value="1"/>
</dbReference>
<dbReference type="InterPro" id="IPR006015">
    <property type="entry name" value="Universal_stress_UspA"/>
</dbReference>
<dbReference type="RefSeq" id="WP_094021289.1">
    <property type="nucleotide sequence ID" value="NZ_FXYF01000006.1"/>
</dbReference>
<proteinExistence type="inferred from homology"/>
<gene>
    <name evidence="3" type="primary">uspG_1</name>
    <name evidence="3" type="ORF">MAA8898_02458</name>
</gene>
<name>A0A238KG18_9RHOB</name>
<dbReference type="AlphaFoldDB" id="A0A238KG18"/>
<dbReference type="EMBL" id="FXYF01000006">
    <property type="protein sequence ID" value="SMX41785.1"/>
    <property type="molecule type" value="Genomic_DNA"/>
</dbReference>
<evidence type="ECO:0000313" key="3">
    <source>
        <dbReference type="EMBL" id="SMX41785.1"/>
    </source>
</evidence>
<dbReference type="InterPro" id="IPR014729">
    <property type="entry name" value="Rossmann-like_a/b/a_fold"/>
</dbReference>
<reference evidence="3 4" key="1">
    <citation type="submission" date="2017-05" db="EMBL/GenBank/DDBJ databases">
        <authorList>
            <person name="Song R."/>
            <person name="Chenine A.L."/>
            <person name="Ruprecht R.M."/>
        </authorList>
    </citation>
    <scope>NUCLEOTIDE SEQUENCE [LARGE SCALE GENOMIC DNA]</scope>
    <source>
        <strain evidence="3 4">CECT 8898</strain>
    </source>
</reference>
<dbReference type="PANTHER" id="PTHR46268">
    <property type="entry name" value="STRESS RESPONSE PROTEIN NHAX"/>
    <property type="match status" value="1"/>
</dbReference>
<protein>
    <submittedName>
        <fullName evidence="3">Universal stress protein G</fullName>
    </submittedName>
</protein>
<sequence length="141" mass="15051">MFDNVLMPIDLNHPASWEKALPMAVKLCGNTGTLHVLGIVHDLGAAAIASFLPADFEQKALQKMREDLEGFIAKNVPEGTSAVAHVGHGHVPEHIISAGRATGADVIVMASHPPDELMTILVGSNADRVVRHADRPVMVVR</sequence>
<evidence type="ECO:0000259" key="2">
    <source>
        <dbReference type="Pfam" id="PF00582"/>
    </source>
</evidence>
<dbReference type="PANTHER" id="PTHR46268:SF6">
    <property type="entry name" value="UNIVERSAL STRESS PROTEIN UP12"/>
    <property type="match status" value="1"/>
</dbReference>
<dbReference type="Proteomes" id="UP000207598">
    <property type="component" value="Unassembled WGS sequence"/>
</dbReference>
<organism evidence="3 4">
    <name type="scientific">Maliponia aquimaris</name>
    <dbReference type="NCBI Taxonomy" id="1673631"/>
    <lineage>
        <taxon>Bacteria</taxon>
        <taxon>Pseudomonadati</taxon>
        <taxon>Pseudomonadota</taxon>
        <taxon>Alphaproteobacteria</taxon>
        <taxon>Rhodobacterales</taxon>
        <taxon>Paracoccaceae</taxon>
        <taxon>Maliponia</taxon>
    </lineage>
</organism>
<dbReference type="InterPro" id="IPR006016">
    <property type="entry name" value="UspA"/>
</dbReference>
<accession>A0A238KG18</accession>
<comment type="similarity">
    <text evidence="1">Belongs to the universal stress protein A family.</text>
</comment>
<feature type="domain" description="UspA" evidence="2">
    <location>
        <begin position="1"/>
        <end position="141"/>
    </location>
</feature>
<evidence type="ECO:0000313" key="4">
    <source>
        <dbReference type="Proteomes" id="UP000207598"/>
    </source>
</evidence>